<evidence type="ECO:0000313" key="8">
    <source>
        <dbReference type="Ensembl" id="ENSLBEP00000007988.1"/>
    </source>
</evidence>
<keyword evidence="1" id="KW-0479">Metal-binding</keyword>
<keyword evidence="4" id="KW-0862">Zinc</keyword>
<proteinExistence type="predicted"/>
<dbReference type="PANTHER" id="PTHR23235:SF178">
    <property type="entry name" value="C2H2-TYPE DOMAIN-CONTAINING PROTEIN-RELATED"/>
    <property type="match status" value="1"/>
</dbReference>
<evidence type="ECO:0000256" key="5">
    <source>
        <dbReference type="PROSITE-ProRule" id="PRU00042"/>
    </source>
</evidence>
<dbReference type="Proteomes" id="UP000261660">
    <property type="component" value="Unplaced"/>
</dbReference>
<feature type="domain" description="C2H2-type" evidence="7">
    <location>
        <begin position="124"/>
        <end position="151"/>
    </location>
</feature>
<evidence type="ECO:0000256" key="2">
    <source>
        <dbReference type="ARBA" id="ARBA00022737"/>
    </source>
</evidence>
<evidence type="ECO:0000256" key="4">
    <source>
        <dbReference type="ARBA" id="ARBA00022833"/>
    </source>
</evidence>
<reference evidence="8" key="2">
    <citation type="submission" date="2025-09" db="UniProtKB">
        <authorList>
            <consortium name="Ensembl"/>
        </authorList>
    </citation>
    <scope>IDENTIFICATION</scope>
</reference>
<dbReference type="FunFam" id="3.30.160.60:FF:000624">
    <property type="entry name" value="zinc finger protein 697"/>
    <property type="match status" value="1"/>
</dbReference>
<evidence type="ECO:0000256" key="1">
    <source>
        <dbReference type="ARBA" id="ARBA00022723"/>
    </source>
</evidence>
<reference evidence="8" key="1">
    <citation type="submission" date="2025-08" db="UniProtKB">
        <authorList>
            <consortium name="Ensembl"/>
        </authorList>
    </citation>
    <scope>IDENTIFICATION</scope>
</reference>
<dbReference type="Ensembl" id="ENSLBET00000008395.1">
    <property type="protein sequence ID" value="ENSLBEP00000007988.1"/>
    <property type="gene ID" value="ENSLBEG00000006161.1"/>
</dbReference>
<evidence type="ECO:0000313" key="9">
    <source>
        <dbReference type="Proteomes" id="UP000261660"/>
    </source>
</evidence>
<accession>A0A3Q3EKM3</accession>
<dbReference type="GO" id="GO:0008270">
    <property type="term" value="F:zinc ion binding"/>
    <property type="evidence" value="ECO:0007669"/>
    <property type="project" value="UniProtKB-KW"/>
</dbReference>
<dbReference type="GeneTree" id="ENSGT01150000286939"/>
<dbReference type="PROSITE" id="PS50157">
    <property type="entry name" value="ZINC_FINGER_C2H2_2"/>
    <property type="match status" value="4"/>
</dbReference>
<feature type="domain" description="C2H2-type" evidence="7">
    <location>
        <begin position="180"/>
        <end position="213"/>
    </location>
</feature>
<evidence type="ECO:0000256" key="6">
    <source>
        <dbReference type="SAM" id="MobiDB-lite"/>
    </source>
</evidence>
<dbReference type="Gene3D" id="3.30.160.60">
    <property type="entry name" value="Classic Zinc Finger"/>
    <property type="match status" value="6"/>
</dbReference>
<dbReference type="SMART" id="SM00355">
    <property type="entry name" value="ZnF_C2H2"/>
    <property type="match status" value="5"/>
</dbReference>
<dbReference type="FunFam" id="3.30.160.60:FF:001527">
    <property type="entry name" value="Zinc finger protein"/>
    <property type="match status" value="1"/>
</dbReference>
<organism evidence="8 9">
    <name type="scientific">Labrus bergylta</name>
    <name type="common">ballan wrasse</name>
    <dbReference type="NCBI Taxonomy" id="56723"/>
    <lineage>
        <taxon>Eukaryota</taxon>
        <taxon>Metazoa</taxon>
        <taxon>Chordata</taxon>
        <taxon>Craniata</taxon>
        <taxon>Vertebrata</taxon>
        <taxon>Euteleostomi</taxon>
        <taxon>Actinopterygii</taxon>
        <taxon>Neopterygii</taxon>
        <taxon>Teleostei</taxon>
        <taxon>Neoteleostei</taxon>
        <taxon>Acanthomorphata</taxon>
        <taxon>Eupercaria</taxon>
        <taxon>Labriformes</taxon>
        <taxon>Labridae</taxon>
        <taxon>Labrus</taxon>
    </lineage>
</organism>
<sequence length="227" mass="25605">MYKKGEKTTDLLKKTFEMSLGGELFPLNASGTHENHTEEKPFSSSVGGTRFSVKSNLNSDLNTHTGGKLHACKVCKMSFSHIRDLFDHAGIHTGRKCTCSVCGKKMHMYSVKRHMRTHTGEKRVTCSLCGKRFAEHGDLKRHLYIHSGEKAYSCSVCGKSFTRKGNVKRHSYVHTGEKPYGCSVCNKRFTQIGGLKKHKCCTAMIRHHHGEERGGRRFFCGLKMFDI</sequence>
<dbReference type="AlphaFoldDB" id="A0A3Q3EKM3"/>
<feature type="domain" description="C2H2-type" evidence="7">
    <location>
        <begin position="70"/>
        <end position="97"/>
    </location>
</feature>
<dbReference type="GO" id="GO:0000978">
    <property type="term" value="F:RNA polymerase II cis-regulatory region sequence-specific DNA binding"/>
    <property type="evidence" value="ECO:0007669"/>
    <property type="project" value="TreeGrafter"/>
</dbReference>
<dbReference type="InterPro" id="IPR013087">
    <property type="entry name" value="Znf_C2H2_type"/>
</dbReference>
<keyword evidence="3 5" id="KW-0863">Zinc-finger</keyword>
<evidence type="ECO:0000256" key="3">
    <source>
        <dbReference type="ARBA" id="ARBA00022771"/>
    </source>
</evidence>
<dbReference type="GO" id="GO:0000981">
    <property type="term" value="F:DNA-binding transcription factor activity, RNA polymerase II-specific"/>
    <property type="evidence" value="ECO:0007669"/>
    <property type="project" value="TreeGrafter"/>
</dbReference>
<dbReference type="SUPFAM" id="SSF57667">
    <property type="entry name" value="beta-beta-alpha zinc fingers"/>
    <property type="match status" value="3"/>
</dbReference>
<name>A0A3Q3EKM3_9LABR</name>
<dbReference type="InParanoid" id="A0A3Q3EKM3"/>
<keyword evidence="9" id="KW-1185">Reference proteome</keyword>
<feature type="domain" description="C2H2-type" evidence="7">
    <location>
        <begin position="152"/>
        <end position="179"/>
    </location>
</feature>
<feature type="region of interest" description="Disordered" evidence="6">
    <location>
        <begin position="27"/>
        <end position="47"/>
    </location>
</feature>
<dbReference type="PROSITE" id="PS00028">
    <property type="entry name" value="ZINC_FINGER_C2H2_1"/>
    <property type="match status" value="3"/>
</dbReference>
<dbReference type="PANTHER" id="PTHR23235">
    <property type="entry name" value="KRUEPPEL-LIKE TRANSCRIPTION FACTOR"/>
    <property type="match status" value="1"/>
</dbReference>
<dbReference type="FunFam" id="3.30.160.60:FF:002343">
    <property type="entry name" value="Zinc finger protein 33A"/>
    <property type="match status" value="1"/>
</dbReference>
<protein>
    <recommendedName>
        <fullName evidence="7">C2H2-type domain-containing protein</fullName>
    </recommendedName>
</protein>
<keyword evidence="2" id="KW-0677">Repeat</keyword>
<dbReference type="InterPro" id="IPR036236">
    <property type="entry name" value="Znf_C2H2_sf"/>
</dbReference>
<dbReference type="STRING" id="56723.ENSLBEP00000007988"/>
<evidence type="ECO:0000259" key="7">
    <source>
        <dbReference type="PROSITE" id="PS50157"/>
    </source>
</evidence>
<dbReference type="Pfam" id="PF00096">
    <property type="entry name" value="zf-C2H2"/>
    <property type="match status" value="2"/>
</dbReference>